<evidence type="ECO:0000313" key="2">
    <source>
        <dbReference type="Proteomes" id="UP000010793"/>
    </source>
</evidence>
<sequence>MSFLEKMLTHYNQTKLAILEGIENKIISEYPELKDSMGIKRNRLEINSDLCCCYIDIENETFKICIDGQTPYCYEDLESVLVDIGEQIAANE</sequence>
<keyword evidence="2" id="KW-1185">Reference proteome</keyword>
<dbReference type="Proteomes" id="UP000010793">
    <property type="component" value="Chromosome"/>
</dbReference>
<dbReference type="KEGG" id="bpip:BPP43_04025"/>
<dbReference type="EMBL" id="CP002873">
    <property type="protein sequence ID" value="AGA66095.1"/>
    <property type="molecule type" value="Genomic_DNA"/>
</dbReference>
<evidence type="ECO:0000313" key="1">
    <source>
        <dbReference type="EMBL" id="AGA66095.1"/>
    </source>
</evidence>
<gene>
    <name evidence="1" type="ORF">BPP43_04025</name>
</gene>
<proteinExistence type="predicted"/>
<reference evidence="1 2" key="1">
    <citation type="journal article" date="2013" name="Genome Announc.">
        <title>Complete Genome Sequence of the Porcine Strain Brachyspira pilosicoli P43/6/78(T.).</title>
        <authorList>
            <person name="Lin C."/>
            <person name="den Bakker H.C."/>
            <person name="Suzuki H."/>
            <person name="Lefebure T."/>
            <person name="Ponnala L."/>
            <person name="Sun Q."/>
            <person name="Stanhope M.J."/>
            <person name="Wiedmann M."/>
            <person name="Duhamel G.E."/>
        </authorList>
    </citation>
    <scope>NUCLEOTIDE SEQUENCE [LARGE SCALE GENOMIC DNA]</scope>
    <source>
        <strain evidence="1 2">P43/6/78</strain>
    </source>
</reference>
<organism evidence="1 2">
    <name type="scientific">Brachyspira pilosicoli P43/6/78</name>
    <dbReference type="NCBI Taxonomy" id="1042417"/>
    <lineage>
        <taxon>Bacteria</taxon>
        <taxon>Pseudomonadati</taxon>
        <taxon>Spirochaetota</taxon>
        <taxon>Spirochaetia</taxon>
        <taxon>Brachyspirales</taxon>
        <taxon>Brachyspiraceae</taxon>
        <taxon>Brachyspira</taxon>
    </lineage>
</organism>
<protein>
    <submittedName>
        <fullName evidence="1">Uncharacterized protein</fullName>
    </submittedName>
</protein>
<dbReference type="RefSeq" id="WP_015274222.1">
    <property type="nucleotide sequence ID" value="NC_019908.1"/>
</dbReference>
<accession>A0A3B6VR85</accession>
<name>A0A3B6VR85_BRAPL</name>
<dbReference type="AlphaFoldDB" id="A0A3B6VR85"/>